<protein>
    <submittedName>
        <fullName evidence="2">Uncharacterized protein</fullName>
    </submittedName>
</protein>
<comment type="caution">
    <text evidence="2">The sequence shown here is derived from an EMBL/GenBank/DDBJ whole genome shotgun (WGS) entry which is preliminary data.</text>
</comment>
<keyword evidence="3" id="KW-1185">Reference proteome</keyword>
<evidence type="ECO:0000313" key="3">
    <source>
        <dbReference type="Proteomes" id="UP001570071"/>
    </source>
</evidence>
<dbReference type="Proteomes" id="UP001570071">
    <property type="component" value="Unassembled WGS sequence"/>
</dbReference>
<dbReference type="RefSeq" id="WP_269337209.1">
    <property type="nucleotide sequence ID" value="NZ_JBFSSG010000001.1"/>
</dbReference>
<proteinExistence type="predicted"/>
<feature type="region of interest" description="Disordered" evidence="1">
    <location>
        <begin position="1"/>
        <end position="25"/>
    </location>
</feature>
<name>A0ABV4MQQ3_9VIBR</name>
<dbReference type="EMBL" id="JBFSSG010000001">
    <property type="protein sequence ID" value="MEZ8719467.1"/>
    <property type="molecule type" value="Genomic_DNA"/>
</dbReference>
<sequence length="63" mass="7161">MSITTNTTLTSSNPKQTAAYLKRRSSRLRKKARFARDDTTRDGLIHMANRAVIRANELYFAAC</sequence>
<gene>
    <name evidence="2" type="ORF">AB6D66_00215</name>
</gene>
<reference evidence="2 3" key="1">
    <citation type="journal article" date="2024" name="ISME J.">
        <title>Tailless and filamentous prophages are predominant in marine Vibrio.</title>
        <authorList>
            <person name="Steensen K."/>
            <person name="Seneca J."/>
            <person name="Bartlau N."/>
            <person name="Yu X.A."/>
            <person name="Hussain F.A."/>
            <person name="Polz M.F."/>
        </authorList>
    </citation>
    <scope>NUCLEOTIDE SEQUENCE [LARGE SCALE GENOMIC DNA]</scope>
    <source>
        <strain evidence="2 3">10N.239.312.F12</strain>
    </source>
</reference>
<feature type="compositionally biased region" description="Low complexity" evidence="1">
    <location>
        <begin position="1"/>
        <end position="13"/>
    </location>
</feature>
<evidence type="ECO:0000313" key="2">
    <source>
        <dbReference type="EMBL" id="MEZ8719467.1"/>
    </source>
</evidence>
<accession>A0ABV4MQQ3</accession>
<organism evidence="2 3">
    <name type="scientific">Vibrio pomeroyi</name>
    <dbReference type="NCBI Taxonomy" id="198832"/>
    <lineage>
        <taxon>Bacteria</taxon>
        <taxon>Pseudomonadati</taxon>
        <taxon>Pseudomonadota</taxon>
        <taxon>Gammaproteobacteria</taxon>
        <taxon>Vibrionales</taxon>
        <taxon>Vibrionaceae</taxon>
        <taxon>Vibrio</taxon>
    </lineage>
</organism>
<evidence type="ECO:0000256" key="1">
    <source>
        <dbReference type="SAM" id="MobiDB-lite"/>
    </source>
</evidence>